<gene>
    <name evidence="12" type="ORF">HK12_01325</name>
</gene>
<evidence type="ECO:0000256" key="5">
    <source>
        <dbReference type="ARBA" id="ARBA00022679"/>
    </source>
</evidence>
<dbReference type="SUPFAM" id="SSF55874">
    <property type="entry name" value="ATPase domain of HSP90 chaperone/DNA topoisomerase II/histidine kinase"/>
    <property type="match status" value="1"/>
</dbReference>
<dbReference type="EMBL" id="JOMO01000011">
    <property type="protein sequence ID" value="OUI84570.1"/>
    <property type="molecule type" value="Genomic_DNA"/>
</dbReference>
<keyword evidence="5" id="KW-0808">Transferase</keyword>
<dbReference type="InterPro" id="IPR003594">
    <property type="entry name" value="HATPase_dom"/>
</dbReference>
<keyword evidence="9" id="KW-1133">Transmembrane helix</keyword>
<dbReference type="GO" id="GO:0016020">
    <property type="term" value="C:membrane"/>
    <property type="evidence" value="ECO:0007669"/>
    <property type="project" value="UniProtKB-SubCell"/>
</dbReference>
<dbReference type="PANTHER" id="PTHR41523">
    <property type="entry name" value="TWO-COMPONENT SYSTEM SENSOR PROTEIN"/>
    <property type="match status" value="1"/>
</dbReference>
<feature type="domain" description="Histidine kinase" evidence="10">
    <location>
        <begin position="383"/>
        <end position="578"/>
    </location>
</feature>
<feature type="transmembrane region" description="Helical" evidence="9">
    <location>
        <begin position="295"/>
        <end position="321"/>
    </location>
</feature>
<evidence type="ECO:0000256" key="6">
    <source>
        <dbReference type="ARBA" id="ARBA00022741"/>
    </source>
</evidence>
<dbReference type="Pfam" id="PF07568">
    <property type="entry name" value="HisKA_2"/>
    <property type="match status" value="1"/>
</dbReference>
<keyword evidence="8" id="KW-0067">ATP-binding</keyword>
<dbReference type="PROSITE" id="PS50885">
    <property type="entry name" value="HAMP"/>
    <property type="match status" value="1"/>
</dbReference>
<evidence type="ECO:0000313" key="12">
    <source>
        <dbReference type="EMBL" id="OUI84570.1"/>
    </source>
</evidence>
<dbReference type="GO" id="GO:0004673">
    <property type="term" value="F:protein histidine kinase activity"/>
    <property type="evidence" value="ECO:0007669"/>
    <property type="project" value="UniProtKB-EC"/>
</dbReference>
<evidence type="ECO:0000313" key="13">
    <source>
        <dbReference type="Proteomes" id="UP000194639"/>
    </source>
</evidence>
<sequence>MLRRAFHFVLARLGRIFSTTSARMRLIIGLSAVPVIGIGFAMAIHNYSELQRGSAQRASSAITRLDLQFRHDTDRLRSALETIGGMDLTPEQIGHALSLAQTVSGQRYCYLGLLDSEGEVLHAVSPPNGGCNAVNKNQSFPAYDGTLLEGVQNDTGIEEHNSFLRITVPAVFLTTLETRGYLVGILKLSRKAAYLAGNSGWQVFSDTNNPLQAWIVGANNSLQPVCTDCGWKPPPREILERLRNHLANEKNTITALPTAETGYALGSIAGGTDILVATQRTPRENSALTTMLLEISALVLLLIVGLIGVTAAANFVLVWPLRRLTYAVQKWQMEGVFDARTTRSMPLELQRLGQAFTRATRRLSRHEKRLTKSMAHQELLMREIHHRVKNNLQIVASLLNLQASRISNPEFRAEFALARDRVRALATLHRNLYAEDRLDQLNIMSFLKELCGQTLHIAGEYETGRISMEIISDDFCMSADQAVPLALIVTELVTNSIKYAFPDERCGTISIVLKRREQMLTLTISDNGIGCEAETCGITEKSGIGLKLIRGFARQLNAEFTQSCENGTHYTFTFPLEQL</sequence>
<dbReference type="AlphaFoldDB" id="A0A252A559"/>
<keyword evidence="9" id="KW-0812">Transmembrane</keyword>
<protein>
    <recommendedName>
        <fullName evidence="3">histidine kinase</fullName>
        <ecNumber evidence="3">2.7.13.3</ecNumber>
    </recommendedName>
</protein>
<evidence type="ECO:0000256" key="8">
    <source>
        <dbReference type="ARBA" id="ARBA00022840"/>
    </source>
</evidence>
<keyword evidence="6" id="KW-0547">Nucleotide-binding</keyword>
<dbReference type="PROSITE" id="PS50109">
    <property type="entry name" value="HIS_KIN"/>
    <property type="match status" value="1"/>
</dbReference>
<dbReference type="EC" id="2.7.13.3" evidence="3"/>
<dbReference type="PANTHER" id="PTHR41523:SF8">
    <property type="entry name" value="ETHYLENE RESPONSE SENSOR PROTEIN"/>
    <property type="match status" value="1"/>
</dbReference>
<dbReference type="InterPro" id="IPR003660">
    <property type="entry name" value="HAMP_dom"/>
</dbReference>
<organism evidence="12 13">
    <name type="scientific">Acetobacter orientalis</name>
    <dbReference type="NCBI Taxonomy" id="146474"/>
    <lineage>
        <taxon>Bacteria</taxon>
        <taxon>Pseudomonadati</taxon>
        <taxon>Pseudomonadota</taxon>
        <taxon>Alphaproteobacteria</taxon>
        <taxon>Acetobacterales</taxon>
        <taxon>Acetobacteraceae</taxon>
        <taxon>Acetobacter</taxon>
    </lineage>
</organism>
<dbReference type="InterPro" id="IPR011495">
    <property type="entry name" value="Sig_transdc_His_kin_sub2_dim/P"/>
</dbReference>
<dbReference type="InterPro" id="IPR036890">
    <property type="entry name" value="HATPase_C_sf"/>
</dbReference>
<evidence type="ECO:0000256" key="3">
    <source>
        <dbReference type="ARBA" id="ARBA00012438"/>
    </source>
</evidence>
<keyword evidence="9" id="KW-0472">Membrane</keyword>
<dbReference type="Gene3D" id="3.30.565.10">
    <property type="entry name" value="Histidine kinase-like ATPase, C-terminal domain"/>
    <property type="match status" value="1"/>
</dbReference>
<accession>A0A252A559</accession>
<dbReference type="RefSeq" id="WP_256940903.1">
    <property type="nucleotide sequence ID" value="NZ_JOMO01000011.1"/>
</dbReference>
<dbReference type="Gene3D" id="3.30.450.20">
    <property type="entry name" value="PAS domain"/>
    <property type="match status" value="1"/>
</dbReference>
<evidence type="ECO:0000259" key="11">
    <source>
        <dbReference type="PROSITE" id="PS50885"/>
    </source>
</evidence>
<evidence type="ECO:0000256" key="9">
    <source>
        <dbReference type="SAM" id="Phobius"/>
    </source>
</evidence>
<dbReference type="GO" id="GO:0007165">
    <property type="term" value="P:signal transduction"/>
    <property type="evidence" value="ECO:0007669"/>
    <property type="project" value="InterPro"/>
</dbReference>
<feature type="domain" description="HAMP" evidence="11">
    <location>
        <begin position="315"/>
        <end position="368"/>
    </location>
</feature>
<comment type="catalytic activity">
    <reaction evidence="1">
        <text>ATP + protein L-histidine = ADP + protein N-phospho-L-histidine.</text>
        <dbReference type="EC" id="2.7.13.3"/>
    </reaction>
</comment>
<evidence type="ECO:0000259" key="10">
    <source>
        <dbReference type="PROSITE" id="PS50109"/>
    </source>
</evidence>
<keyword evidence="4" id="KW-0597">Phosphoprotein</keyword>
<proteinExistence type="predicted"/>
<evidence type="ECO:0000256" key="7">
    <source>
        <dbReference type="ARBA" id="ARBA00022777"/>
    </source>
</evidence>
<dbReference type="SMART" id="SM00387">
    <property type="entry name" value="HATPase_c"/>
    <property type="match status" value="1"/>
</dbReference>
<dbReference type="InterPro" id="IPR005467">
    <property type="entry name" value="His_kinase_dom"/>
</dbReference>
<comment type="subcellular location">
    <subcellularLocation>
        <location evidence="2">Membrane</location>
    </subcellularLocation>
</comment>
<evidence type="ECO:0000256" key="1">
    <source>
        <dbReference type="ARBA" id="ARBA00000085"/>
    </source>
</evidence>
<comment type="caution">
    <text evidence="12">The sequence shown here is derived from an EMBL/GenBank/DDBJ whole genome shotgun (WGS) entry which is preliminary data.</text>
</comment>
<dbReference type="Proteomes" id="UP000194639">
    <property type="component" value="Unassembled WGS sequence"/>
</dbReference>
<dbReference type="Pfam" id="PF02518">
    <property type="entry name" value="HATPase_c"/>
    <property type="match status" value="1"/>
</dbReference>
<evidence type="ECO:0000256" key="4">
    <source>
        <dbReference type="ARBA" id="ARBA00022553"/>
    </source>
</evidence>
<name>A0A252A559_9PROT</name>
<keyword evidence="7 12" id="KW-0418">Kinase</keyword>
<dbReference type="GO" id="GO:0005524">
    <property type="term" value="F:ATP binding"/>
    <property type="evidence" value="ECO:0007669"/>
    <property type="project" value="UniProtKB-KW"/>
</dbReference>
<evidence type="ECO:0000256" key="2">
    <source>
        <dbReference type="ARBA" id="ARBA00004370"/>
    </source>
</evidence>
<reference evidence="12 13" key="1">
    <citation type="submission" date="2014-06" db="EMBL/GenBank/DDBJ databases">
        <authorList>
            <person name="Ju J."/>
            <person name="Zhang J."/>
        </authorList>
    </citation>
    <scope>NUCLEOTIDE SEQUENCE [LARGE SCALE GENOMIC DNA]</scope>
    <source>
        <strain evidence="12">DmW_045</strain>
    </source>
</reference>